<protein>
    <submittedName>
        <fullName evidence="1">Uncharacterized protein</fullName>
    </submittedName>
</protein>
<evidence type="ECO:0000313" key="2">
    <source>
        <dbReference type="Proteomes" id="UP000008068"/>
    </source>
</evidence>
<organism evidence="2">
    <name type="scientific">Caenorhabditis brenneri</name>
    <name type="common">Nematode worm</name>
    <dbReference type="NCBI Taxonomy" id="135651"/>
    <lineage>
        <taxon>Eukaryota</taxon>
        <taxon>Metazoa</taxon>
        <taxon>Ecdysozoa</taxon>
        <taxon>Nematoda</taxon>
        <taxon>Chromadorea</taxon>
        <taxon>Rhabditida</taxon>
        <taxon>Rhabditina</taxon>
        <taxon>Rhabditomorpha</taxon>
        <taxon>Rhabditoidea</taxon>
        <taxon>Rhabditidae</taxon>
        <taxon>Peloderinae</taxon>
        <taxon>Caenorhabditis</taxon>
    </lineage>
</organism>
<accession>G0MYD1</accession>
<name>G0MYD1_CAEBE</name>
<evidence type="ECO:0000313" key="1">
    <source>
        <dbReference type="EMBL" id="EGT47465.1"/>
    </source>
</evidence>
<dbReference type="EMBL" id="GL379820">
    <property type="protein sequence ID" value="EGT47465.1"/>
    <property type="molecule type" value="Genomic_DNA"/>
</dbReference>
<dbReference type="Proteomes" id="UP000008068">
    <property type="component" value="Unassembled WGS sequence"/>
</dbReference>
<keyword evidence="2" id="KW-1185">Reference proteome</keyword>
<proteinExistence type="predicted"/>
<sequence length="202" mass="22475">MSSALFAPRETKIVVEVGDSGNTKMPSFPPSWKGSGPTKTVISIHLKKVEETTKVSLSEKNDENYHIEKTVAVEKMNKDGPMAIRINSGNIGGCKKAIASKYQFKAAPKRNISPLIQSLMYRYTESGNSGVKNNYLAPIPVGAFSGHSSVNVKGMAKEYEEKIKALDPIDDSLFQRNNWSRLAFKKRNKDAKREKELVLVHF</sequence>
<reference evidence="2" key="1">
    <citation type="submission" date="2011-07" db="EMBL/GenBank/DDBJ databases">
        <authorList>
            <consortium name="Caenorhabditis brenneri Sequencing and Analysis Consortium"/>
            <person name="Wilson R.K."/>
        </authorList>
    </citation>
    <scope>NUCLEOTIDE SEQUENCE [LARGE SCALE GENOMIC DNA]</scope>
    <source>
        <strain evidence="2">PB2801</strain>
    </source>
</reference>
<gene>
    <name evidence="1" type="ORF">CAEBREN_21898</name>
</gene>
<dbReference type="InParanoid" id="G0MYD1"/>
<dbReference type="AlphaFoldDB" id="G0MYD1"/>
<dbReference type="HOGENOM" id="CLU_1355716_0_0_1"/>